<comment type="similarity">
    <text evidence="2">Belongs to the GSP F family.</text>
</comment>
<dbReference type="Proteomes" id="UP001637996">
    <property type="component" value="Unassembled WGS sequence"/>
</dbReference>
<feature type="transmembrane region" description="Helical" evidence="7">
    <location>
        <begin position="183"/>
        <end position="201"/>
    </location>
</feature>
<evidence type="ECO:0000256" key="6">
    <source>
        <dbReference type="ARBA" id="ARBA00023136"/>
    </source>
</evidence>
<evidence type="ECO:0000256" key="7">
    <source>
        <dbReference type="SAM" id="Phobius"/>
    </source>
</evidence>
<keyword evidence="5 7" id="KW-1133">Transmembrane helix</keyword>
<evidence type="ECO:0000313" key="9">
    <source>
        <dbReference type="EMBL" id="MFO3665106.1"/>
    </source>
</evidence>
<dbReference type="PANTHER" id="PTHR30012:SF0">
    <property type="entry name" value="TYPE II SECRETION SYSTEM PROTEIN F-RELATED"/>
    <property type="match status" value="1"/>
</dbReference>
<name>A0ABW9M948_9FIRM</name>
<evidence type="ECO:0000256" key="3">
    <source>
        <dbReference type="ARBA" id="ARBA00022475"/>
    </source>
</evidence>
<accession>A0ABW9M948</accession>
<sequence>MANLDLNKIKEFLNKDISSSKIDSRIMSLFLKQLSLLIGSGMPLDTSLKIIEEQKLDKKLSKALQQINFDLSKGLSINDAFSRNKKYFNPMLVAFIKSGDQSGHMAEVLDELSTYINEESKNKNIIKQALTYPIMLLLVMLVIIIIVINFVLPTFEGIFESFGKDLPISTKILMGLSRFFSNYGIYIFLFLILIIICIMILRKDDQIRLKIDKLNFLKLPFFKYRRLSLEYQFTSLLYILKAGDVGIISSLEIIKESFKNQYLKEIFNQIILDLKKGHSLSDSLSSKEIFSPLLISMVKIGEDSGQMKSALEKSSDYFATDYIYKLRHISSLAEPVMIILMSIVVAFVVFAIALPIFESVNGVGF</sequence>
<dbReference type="InterPro" id="IPR003004">
    <property type="entry name" value="GspF/PilC"/>
</dbReference>
<keyword evidence="6 7" id="KW-0472">Membrane</keyword>
<dbReference type="Pfam" id="PF00482">
    <property type="entry name" value="T2SSF"/>
    <property type="match status" value="2"/>
</dbReference>
<comment type="caution">
    <text evidence="9">The sequence shown here is derived from an EMBL/GenBank/DDBJ whole genome shotgun (WGS) entry which is preliminary data.</text>
</comment>
<dbReference type="PRINTS" id="PR00812">
    <property type="entry name" value="BCTERIALGSPF"/>
</dbReference>
<feature type="transmembrane region" description="Helical" evidence="7">
    <location>
        <begin position="130"/>
        <end position="152"/>
    </location>
</feature>
<proteinExistence type="inferred from homology"/>
<keyword evidence="3" id="KW-1003">Cell membrane</keyword>
<dbReference type="InterPro" id="IPR042094">
    <property type="entry name" value="T2SS_GspF_sf"/>
</dbReference>
<feature type="domain" description="Type II secretion system protein GspF" evidence="8">
    <location>
        <begin position="30"/>
        <end position="153"/>
    </location>
</feature>
<evidence type="ECO:0000256" key="2">
    <source>
        <dbReference type="ARBA" id="ARBA00005745"/>
    </source>
</evidence>
<organism evidence="9 10">
    <name type="scientific">Anaerococcus martiniensis</name>
    <dbReference type="NCBI Taxonomy" id="3115615"/>
    <lineage>
        <taxon>Bacteria</taxon>
        <taxon>Bacillati</taxon>
        <taxon>Bacillota</taxon>
        <taxon>Tissierellia</taxon>
        <taxon>Tissierellales</taxon>
        <taxon>Peptoniphilaceae</taxon>
        <taxon>Anaerococcus</taxon>
    </lineage>
</organism>
<dbReference type="PANTHER" id="PTHR30012">
    <property type="entry name" value="GENERAL SECRETION PATHWAY PROTEIN"/>
    <property type="match status" value="1"/>
</dbReference>
<gene>
    <name evidence="9" type="ORF">ACCQ41_02400</name>
</gene>
<dbReference type="RefSeq" id="WP_410030826.1">
    <property type="nucleotide sequence ID" value="NZ_JBGMEI010000002.1"/>
</dbReference>
<evidence type="ECO:0000256" key="1">
    <source>
        <dbReference type="ARBA" id="ARBA00004651"/>
    </source>
</evidence>
<evidence type="ECO:0000256" key="4">
    <source>
        <dbReference type="ARBA" id="ARBA00022692"/>
    </source>
</evidence>
<keyword evidence="4 7" id="KW-0812">Transmembrane</keyword>
<comment type="subcellular location">
    <subcellularLocation>
        <location evidence="1">Cell membrane</location>
        <topology evidence="1">Multi-pass membrane protein</topology>
    </subcellularLocation>
</comment>
<evidence type="ECO:0000256" key="5">
    <source>
        <dbReference type="ARBA" id="ARBA00022989"/>
    </source>
</evidence>
<evidence type="ECO:0000313" key="10">
    <source>
        <dbReference type="Proteomes" id="UP001637996"/>
    </source>
</evidence>
<dbReference type="Gene3D" id="1.20.81.30">
    <property type="entry name" value="Type II secretion system (T2SS), domain F"/>
    <property type="match status" value="2"/>
</dbReference>
<keyword evidence="10" id="KW-1185">Reference proteome</keyword>
<evidence type="ECO:0000259" key="8">
    <source>
        <dbReference type="Pfam" id="PF00482"/>
    </source>
</evidence>
<dbReference type="InterPro" id="IPR018076">
    <property type="entry name" value="T2SS_GspF_dom"/>
</dbReference>
<feature type="domain" description="Type II secretion system protein GspF" evidence="8">
    <location>
        <begin position="233"/>
        <end position="355"/>
    </location>
</feature>
<feature type="transmembrane region" description="Helical" evidence="7">
    <location>
        <begin position="336"/>
        <end position="357"/>
    </location>
</feature>
<protein>
    <submittedName>
        <fullName evidence="9">Type II secretion system F family protein</fullName>
    </submittedName>
</protein>
<reference evidence="9 10" key="1">
    <citation type="journal article" date="2025" name="Anaerobe">
        <title>Description of Anaerococcus kampingiae sp. nov., Anaerococcus groningensis sp. nov., Anaerococcus martiniensis sp. nov., and Anaerococcus cruorum sp. nov., isolated from human clinical specimens.</title>
        <authorList>
            <person name="Boiten K.E."/>
            <person name="Meijer J."/>
            <person name="van Wezel E.M."/>
            <person name="Veloo A.C.M."/>
        </authorList>
    </citation>
    <scope>NUCLEOTIDE SEQUENCE [LARGE SCALE GENOMIC DNA]</scope>
    <source>
        <strain evidence="9 10">ENR0831</strain>
    </source>
</reference>
<dbReference type="EMBL" id="JBGMEI010000002">
    <property type="protein sequence ID" value="MFO3665106.1"/>
    <property type="molecule type" value="Genomic_DNA"/>
</dbReference>